<gene>
    <name evidence="1" type="ORF">CIPAW_10G093400</name>
</gene>
<proteinExistence type="predicted"/>
<keyword evidence="2" id="KW-1185">Reference proteome</keyword>
<reference evidence="1" key="1">
    <citation type="submission" date="2020-12" db="EMBL/GenBank/DDBJ databases">
        <title>WGS assembly of Carya illinoinensis cv. Pawnee.</title>
        <authorList>
            <person name="Platts A."/>
            <person name="Shu S."/>
            <person name="Wright S."/>
            <person name="Barry K."/>
            <person name="Edger P."/>
            <person name="Pires J.C."/>
            <person name="Schmutz J."/>
        </authorList>
    </citation>
    <scope>NUCLEOTIDE SEQUENCE</scope>
    <source>
        <tissue evidence="1">Leaf</tissue>
    </source>
</reference>
<sequence>MGQPNPKPMRPAYITHVTEYTSIFNQGIGLPLDVFPSCLLVFPPAMHHQRRLRKPACPCPPPGPPPPLFKLHVHSPCTVEPSGDSKPGHTHLLCPAPHDQQHRCQPPPTFHCERCTNA</sequence>
<protein>
    <submittedName>
        <fullName evidence="1">Uncharacterized protein</fullName>
    </submittedName>
</protein>
<dbReference type="AlphaFoldDB" id="A0A8T1P495"/>
<evidence type="ECO:0000313" key="1">
    <source>
        <dbReference type="EMBL" id="KAG6639346.1"/>
    </source>
</evidence>
<dbReference type="Proteomes" id="UP000811609">
    <property type="component" value="Chromosome 10"/>
</dbReference>
<evidence type="ECO:0000313" key="2">
    <source>
        <dbReference type="Proteomes" id="UP000811609"/>
    </source>
</evidence>
<organism evidence="1 2">
    <name type="scientific">Carya illinoinensis</name>
    <name type="common">Pecan</name>
    <dbReference type="NCBI Taxonomy" id="32201"/>
    <lineage>
        <taxon>Eukaryota</taxon>
        <taxon>Viridiplantae</taxon>
        <taxon>Streptophyta</taxon>
        <taxon>Embryophyta</taxon>
        <taxon>Tracheophyta</taxon>
        <taxon>Spermatophyta</taxon>
        <taxon>Magnoliopsida</taxon>
        <taxon>eudicotyledons</taxon>
        <taxon>Gunneridae</taxon>
        <taxon>Pentapetalae</taxon>
        <taxon>rosids</taxon>
        <taxon>fabids</taxon>
        <taxon>Fagales</taxon>
        <taxon>Juglandaceae</taxon>
        <taxon>Carya</taxon>
    </lineage>
</organism>
<dbReference type="EMBL" id="CM031818">
    <property type="protein sequence ID" value="KAG6639346.1"/>
    <property type="molecule type" value="Genomic_DNA"/>
</dbReference>
<name>A0A8T1P495_CARIL</name>
<accession>A0A8T1P495</accession>
<comment type="caution">
    <text evidence="1">The sequence shown here is derived from an EMBL/GenBank/DDBJ whole genome shotgun (WGS) entry which is preliminary data.</text>
</comment>